<dbReference type="PANTHER" id="PTHR45674:SF4">
    <property type="entry name" value="DNA LIGASE 1"/>
    <property type="match status" value="1"/>
</dbReference>
<name>A0AAN8ZF53_9MAGN</name>
<reference evidence="8 9" key="1">
    <citation type="submission" date="2023-12" db="EMBL/GenBank/DDBJ databases">
        <title>A high-quality genome assembly for Dillenia turbinata (Dilleniales).</title>
        <authorList>
            <person name="Chanderbali A."/>
        </authorList>
    </citation>
    <scope>NUCLEOTIDE SEQUENCE [LARGE SCALE GENOMIC DNA]</scope>
    <source>
        <strain evidence="8">LSX21</strain>
        <tissue evidence="8">Leaf</tissue>
    </source>
</reference>
<dbReference type="InterPro" id="IPR036599">
    <property type="entry name" value="DNA_ligase_N_sf"/>
</dbReference>
<evidence type="ECO:0000313" key="9">
    <source>
        <dbReference type="Proteomes" id="UP001370490"/>
    </source>
</evidence>
<feature type="region of interest" description="Disordered" evidence="6">
    <location>
        <begin position="264"/>
        <end position="289"/>
    </location>
</feature>
<keyword evidence="5" id="KW-0234">DNA repair</keyword>
<keyword evidence="9" id="KW-1185">Reference proteome</keyword>
<dbReference type="PANTHER" id="PTHR45674">
    <property type="entry name" value="DNA LIGASE 1/3 FAMILY MEMBER"/>
    <property type="match status" value="1"/>
</dbReference>
<feature type="domain" description="DNA ligase ATP-dependent N-terminal" evidence="7">
    <location>
        <begin position="2"/>
        <end position="131"/>
    </location>
</feature>
<dbReference type="GO" id="GO:0005634">
    <property type="term" value="C:nucleus"/>
    <property type="evidence" value="ECO:0007669"/>
    <property type="project" value="TreeGrafter"/>
</dbReference>
<keyword evidence="3" id="KW-0227">DNA damage</keyword>
<dbReference type="Pfam" id="PF04675">
    <property type="entry name" value="DNA_ligase_A_N"/>
    <property type="match status" value="1"/>
</dbReference>
<evidence type="ECO:0000256" key="5">
    <source>
        <dbReference type="ARBA" id="ARBA00023204"/>
    </source>
</evidence>
<evidence type="ECO:0000259" key="7">
    <source>
        <dbReference type="Pfam" id="PF04675"/>
    </source>
</evidence>
<dbReference type="SUPFAM" id="SSF117018">
    <property type="entry name" value="ATP-dependent DNA ligase DNA-binding domain"/>
    <property type="match status" value="1"/>
</dbReference>
<dbReference type="Gene3D" id="1.10.3260.10">
    <property type="entry name" value="DNA ligase, ATP-dependent, N-terminal domain"/>
    <property type="match status" value="2"/>
</dbReference>
<accession>A0AAN8ZF53</accession>
<dbReference type="GO" id="GO:0006273">
    <property type="term" value="P:lagging strand elongation"/>
    <property type="evidence" value="ECO:0007669"/>
    <property type="project" value="TreeGrafter"/>
</dbReference>
<dbReference type="GO" id="GO:0006310">
    <property type="term" value="P:DNA recombination"/>
    <property type="evidence" value="ECO:0007669"/>
    <property type="project" value="UniProtKB-KW"/>
</dbReference>
<sequence>MIAKKSGRIAITEIARNLMRTVIQTTPADLVAFVYLLANRIAPAHEGVELGIKEASIIKALAELSGSKEAHIKNQYKELGNLGLCCKSHSSQTTICRTAPLTVSNVFDTFLLIAKRKLQIGLAKLTLLASLGQAAVTEKNSSPLPHVQSSPEEAAKIVKQVYSVLPVYDKIILSFLVMVYGIFRRCTFMIGVPVGPMLEKPTKGELHVKVIFVADPQQTCSQHLYRSFEEEAGFLQFVTAVTSNDIEEIQKFLETAVDTRTRLPAKSVEPESNNKLLELGPSHPLEEQT</sequence>
<evidence type="ECO:0000256" key="1">
    <source>
        <dbReference type="ARBA" id="ARBA00007572"/>
    </source>
</evidence>
<dbReference type="GO" id="GO:0003910">
    <property type="term" value="F:DNA ligase (ATP) activity"/>
    <property type="evidence" value="ECO:0007669"/>
    <property type="project" value="InterPro"/>
</dbReference>
<dbReference type="InterPro" id="IPR012308">
    <property type="entry name" value="DNA_ligase_ATP-dep_N"/>
</dbReference>
<keyword evidence="2 8" id="KW-0436">Ligase</keyword>
<protein>
    <submittedName>
        <fullName evidence="8">DNA ligase, ATP-dependent, N-terminal</fullName>
    </submittedName>
</protein>
<keyword evidence="4" id="KW-0233">DNA recombination</keyword>
<evidence type="ECO:0000256" key="6">
    <source>
        <dbReference type="SAM" id="MobiDB-lite"/>
    </source>
</evidence>
<evidence type="ECO:0000313" key="8">
    <source>
        <dbReference type="EMBL" id="KAK6935731.1"/>
    </source>
</evidence>
<evidence type="ECO:0000256" key="2">
    <source>
        <dbReference type="ARBA" id="ARBA00022598"/>
    </source>
</evidence>
<comment type="caution">
    <text evidence="8">The sequence shown here is derived from an EMBL/GenBank/DDBJ whole genome shotgun (WGS) entry which is preliminary data.</text>
</comment>
<evidence type="ECO:0000256" key="3">
    <source>
        <dbReference type="ARBA" id="ARBA00022763"/>
    </source>
</evidence>
<dbReference type="EMBL" id="JBAMMX010000007">
    <property type="protein sequence ID" value="KAK6935731.1"/>
    <property type="molecule type" value="Genomic_DNA"/>
</dbReference>
<comment type="similarity">
    <text evidence="1">Belongs to the ATP-dependent DNA ligase family.</text>
</comment>
<gene>
    <name evidence="8" type="ORF">RJ641_032761</name>
</gene>
<dbReference type="GO" id="GO:0005739">
    <property type="term" value="C:mitochondrion"/>
    <property type="evidence" value="ECO:0007669"/>
    <property type="project" value="TreeGrafter"/>
</dbReference>
<dbReference type="GO" id="GO:0003677">
    <property type="term" value="F:DNA binding"/>
    <property type="evidence" value="ECO:0007669"/>
    <property type="project" value="InterPro"/>
</dbReference>
<organism evidence="8 9">
    <name type="scientific">Dillenia turbinata</name>
    <dbReference type="NCBI Taxonomy" id="194707"/>
    <lineage>
        <taxon>Eukaryota</taxon>
        <taxon>Viridiplantae</taxon>
        <taxon>Streptophyta</taxon>
        <taxon>Embryophyta</taxon>
        <taxon>Tracheophyta</taxon>
        <taxon>Spermatophyta</taxon>
        <taxon>Magnoliopsida</taxon>
        <taxon>eudicotyledons</taxon>
        <taxon>Gunneridae</taxon>
        <taxon>Pentapetalae</taxon>
        <taxon>Dilleniales</taxon>
        <taxon>Dilleniaceae</taxon>
        <taxon>Dillenia</taxon>
    </lineage>
</organism>
<dbReference type="AlphaFoldDB" id="A0AAN8ZF53"/>
<proteinExistence type="inferred from homology"/>
<evidence type="ECO:0000256" key="4">
    <source>
        <dbReference type="ARBA" id="ARBA00023172"/>
    </source>
</evidence>
<dbReference type="Proteomes" id="UP001370490">
    <property type="component" value="Unassembled WGS sequence"/>
</dbReference>
<dbReference type="GO" id="GO:0006281">
    <property type="term" value="P:DNA repair"/>
    <property type="evidence" value="ECO:0007669"/>
    <property type="project" value="UniProtKB-KW"/>
</dbReference>
<dbReference type="InterPro" id="IPR050191">
    <property type="entry name" value="ATP-dep_DNA_ligase"/>
</dbReference>